<reference evidence="2 3" key="1">
    <citation type="submission" date="2019-08" db="EMBL/GenBank/DDBJ databases">
        <title>Bradyrhizobium hipponensis sp. nov., a rhizobium isolated from a Lupinus angustifolius root nodule in Tunisia.</title>
        <authorList>
            <person name="Off K."/>
            <person name="Rejili M."/>
            <person name="Mars M."/>
            <person name="Brachmann A."/>
            <person name="Marin M."/>
        </authorList>
    </citation>
    <scope>NUCLEOTIDE SEQUENCE [LARGE SCALE GENOMIC DNA]</scope>
    <source>
        <strain evidence="2 3">CTAW71</strain>
    </source>
</reference>
<feature type="compositionally biased region" description="Low complexity" evidence="1">
    <location>
        <begin position="63"/>
        <end position="81"/>
    </location>
</feature>
<protein>
    <submittedName>
        <fullName evidence="2">Uncharacterized protein</fullName>
    </submittedName>
</protein>
<dbReference type="OrthoDB" id="8256484at2"/>
<evidence type="ECO:0000313" key="3">
    <source>
        <dbReference type="Proteomes" id="UP000324758"/>
    </source>
</evidence>
<comment type="caution">
    <text evidence="2">The sequence shown here is derived from an EMBL/GenBank/DDBJ whole genome shotgun (WGS) entry which is preliminary data.</text>
</comment>
<feature type="compositionally biased region" description="Basic and acidic residues" evidence="1">
    <location>
        <begin position="18"/>
        <end position="30"/>
    </location>
</feature>
<dbReference type="AlphaFoldDB" id="A0A5D3KR02"/>
<evidence type="ECO:0000313" key="2">
    <source>
        <dbReference type="EMBL" id="TYM00004.1"/>
    </source>
</evidence>
<organism evidence="2 3">
    <name type="scientific">Bradyrhizobium rifense</name>
    <dbReference type="NCBI Taxonomy" id="515499"/>
    <lineage>
        <taxon>Bacteria</taxon>
        <taxon>Pseudomonadati</taxon>
        <taxon>Pseudomonadota</taxon>
        <taxon>Alphaproteobacteria</taxon>
        <taxon>Hyphomicrobiales</taxon>
        <taxon>Nitrobacteraceae</taxon>
        <taxon>Bradyrhizobium</taxon>
    </lineage>
</organism>
<dbReference type="EMBL" id="VSSS01000004">
    <property type="protein sequence ID" value="TYM00004.1"/>
    <property type="molecule type" value="Genomic_DNA"/>
</dbReference>
<evidence type="ECO:0000256" key="1">
    <source>
        <dbReference type="SAM" id="MobiDB-lite"/>
    </source>
</evidence>
<name>A0A5D3KR02_9BRAD</name>
<accession>A0A5D3KR02</accession>
<dbReference type="Proteomes" id="UP000324758">
    <property type="component" value="Unassembled WGS sequence"/>
</dbReference>
<keyword evidence="3" id="KW-1185">Reference proteome</keyword>
<proteinExistence type="predicted"/>
<gene>
    <name evidence="2" type="ORF">FXB40_01590</name>
</gene>
<sequence>MPGLVPGIHVLCAAREGVDGRNKPGHDAVRRQCPPQENRDGRRPSAAPGCNRSTTALPLPSGCRRTAPTAARRSASSACRC</sequence>
<feature type="region of interest" description="Disordered" evidence="1">
    <location>
        <begin position="18"/>
        <end position="81"/>
    </location>
</feature>